<dbReference type="GO" id="GO:0006352">
    <property type="term" value="P:DNA-templated transcription initiation"/>
    <property type="evidence" value="ECO:0007669"/>
    <property type="project" value="InterPro"/>
</dbReference>
<keyword evidence="5" id="KW-0804">Transcription</keyword>
<comment type="similarity">
    <text evidence="1">Belongs to the sigma-70 factor family.</text>
</comment>
<dbReference type="InterPro" id="IPR007624">
    <property type="entry name" value="RNA_pol_sigma70_r3"/>
</dbReference>
<dbReference type="PANTHER" id="PTHR30603">
    <property type="entry name" value="RNA POLYMERASE SIGMA FACTOR RPO"/>
    <property type="match status" value="1"/>
</dbReference>
<dbReference type="Pfam" id="PF04542">
    <property type="entry name" value="Sigma70_r2"/>
    <property type="match status" value="1"/>
</dbReference>
<dbReference type="Pfam" id="PF04539">
    <property type="entry name" value="Sigma70_r3"/>
    <property type="match status" value="1"/>
</dbReference>
<dbReference type="InterPro" id="IPR013324">
    <property type="entry name" value="RNA_pol_sigma_r3/r4-like"/>
</dbReference>
<dbReference type="GO" id="GO:0016987">
    <property type="term" value="F:sigma factor activity"/>
    <property type="evidence" value="ECO:0007669"/>
    <property type="project" value="UniProtKB-KW"/>
</dbReference>
<keyword evidence="3" id="KW-0731">Sigma factor</keyword>
<keyword evidence="4" id="KW-0238">DNA-binding</keyword>
<dbReference type="InterPro" id="IPR036388">
    <property type="entry name" value="WH-like_DNA-bd_sf"/>
</dbReference>
<name>A0A835LNV0_9MAGN</name>
<dbReference type="InterPro" id="IPR050239">
    <property type="entry name" value="Sigma-70_RNA_pol_init_factors"/>
</dbReference>
<dbReference type="Pfam" id="PF04545">
    <property type="entry name" value="Sigma70_r4"/>
    <property type="match status" value="1"/>
</dbReference>
<sequence>MKNGACVSGQFSSLIASAVTPEKRYTESGPSFCEEKQCSESDQYIKDFENQLLYWPVSLYPSLHLEEKPLLLSTMQVTAPKNDKVLNVELSDALALAKKAVLASKEAASLAEEANLPGDDFSESFSCLESSSSAIQFPLEEKIKVKSGRLLERRSKKRGVSKSKELARLEEVKQRLQSQFGTEPTLIEWAEAVGVNCLVLQSHIHKGNRSREKMTYANFRLVVHVAKRYQGWGMNLQDLLQEGSKGLMRSIEKFKPQAGCRFSTYSYWWIRQSIRKAIFQNSRTIRLPENVYNTLRQVRNAKKQCIQEGYQPSNEELARRMGMTVEKLMTLFASTKTPLSMQQPVWAEQDTTFQEITADTEIERPDQVVAKQLMRQHLRNFLNILSPKERRIIRLRFGIEDGKQNSLSQIGTIFGISKERVRQLESRALDKLRKCLSSQGLEAYAELLI</sequence>
<dbReference type="PRINTS" id="PR00046">
    <property type="entry name" value="SIGMA70FCT"/>
</dbReference>
<dbReference type="Proteomes" id="UP000631114">
    <property type="component" value="Unassembled WGS sequence"/>
</dbReference>
<keyword evidence="8" id="KW-1185">Reference proteome</keyword>
<evidence type="ECO:0000256" key="2">
    <source>
        <dbReference type="ARBA" id="ARBA00023015"/>
    </source>
</evidence>
<dbReference type="InterPro" id="IPR000943">
    <property type="entry name" value="RNA_pol_sigma70"/>
</dbReference>
<dbReference type="OrthoDB" id="206108at2759"/>
<dbReference type="InterPro" id="IPR014284">
    <property type="entry name" value="RNA_pol_sigma-70_dom"/>
</dbReference>
<evidence type="ECO:0000256" key="3">
    <source>
        <dbReference type="ARBA" id="ARBA00023082"/>
    </source>
</evidence>
<feature type="domain" description="RNA polymerase sigma-70" evidence="6">
    <location>
        <begin position="406"/>
        <end position="432"/>
    </location>
</feature>
<dbReference type="InterPro" id="IPR007627">
    <property type="entry name" value="RNA_pol_sigma70_r2"/>
</dbReference>
<keyword evidence="2" id="KW-0805">Transcription regulation</keyword>
<dbReference type="CDD" id="cd06171">
    <property type="entry name" value="Sigma70_r4"/>
    <property type="match status" value="1"/>
</dbReference>
<proteinExistence type="inferred from homology"/>
<accession>A0A835LNV0</accession>
<evidence type="ECO:0000256" key="5">
    <source>
        <dbReference type="ARBA" id="ARBA00023163"/>
    </source>
</evidence>
<dbReference type="GO" id="GO:0003677">
    <property type="term" value="F:DNA binding"/>
    <property type="evidence" value="ECO:0007669"/>
    <property type="project" value="UniProtKB-KW"/>
</dbReference>
<dbReference type="EMBL" id="JADFTS010000007">
    <property type="protein sequence ID" value="KAF9598224.1"/>
    <property type="molecule type" value="Genomic_DNA"/>
</dbReference>
<dbReference type="PANTHER" id="PTHR30603:SF45">
    <property type="entry name" value="RNA POLYMERASE SIGMA FACTOR SIGF, CHLOROPLASTIC"/>
    <property type="match status" value="1"/>
</dbReference>
<dbReference type="NCBIfam" id="TIGR02937">
    <property type="entry name" value="sigma70-ECF"/>
    <property type="match status" value="1"/>
</dbReference>
<evidence type="ECO:0000313" key="8">
    <source>
        <dbReference type="Proteomes" id="UP000631114"/>
    </source>
</evidence>
<evidence type="ECO:0000313" key="7">
    <source>
        <dbReference type="EMBL" id="KAF9598224.1"/>
    </source>
</evidence>
<dbReference type="SUPFAM" id="SSF88946">
    <property type="entry name" value="Sigma2 domain of RNA polymerase sigma factors"/>
    <property type="match status" value="1"/>
</dbReference>
<dbReference type="InterPro" id="IPR013325">
    <property type="entry name" value="RNA_pol_sigma_r2"/>
</dbReference>
<evidence type="ECO:0000259" key="6">
    <source>
        <dbReference type="PROSITE" id="PS00716"/>
    </source>
</evidence>
<reference evidence="7 8" key="1">
    <citation type="submission" date="2020-10" db="EMBL/GenBank/DDBJ databases">
        <title>The Coptis chinensis genome and diversification of protoberbering-type alkaloids.</title>
        <authorList>
            <person name="Wang B."/>
            <person name="Shu S."/>
            <person name="Song C."/>
            <person name="Liu Y."/>
        </authorList>
    </citation>
    <scope>NUCLEOTIDE SEQUENCE [LARGE SCALE GENOMIC DNA]</scope>
    <source>
        <strain evidence="7">HL-2020</strain>
        <tissue evidence="7">Leaf</tissue>
    </source>
</reference>
<dbReference type="Gene3D" id="1.10.10.10">
    <property type="entry name" value="Winged helix-like DNA-binding domain superfamily/Winged helix DNA-binding domain"/>
    <property type="match status" value="2"/>
</dbReference>
<protein>
    <recommendedName>
        <fullName evidence="6">RNA polymerase sigma-70 domain-containing protein</fullName>
    </recommendedName>
</protein>
<comment type="caution">
    <text evidence="7">The sequence shown here is derived from an EMBL/GenBank/DDBJ whole genome shotgun (WGS) entry which is preliminary data.</text>
</comment>
<evidence type="ECO:0000256" key="4">
    <source>
        <dbReference type="ARBA" id="ARBA00023125"/>
    </source>
</evidence>
<evidence type="ECO:0000256" key="1">
    <source>
        <dbReference type="ARBA" id="ARBA00007788"/>
    </source>
</evidence>
<dbReference type="Gene3D" id="1.10.601.10">
    <property type="entry name" value="RNA Polymerase Primary Sigma Factor"/>
    <property type="match status" value="1"/>
</dbReference>
<dbReference type="AlphaFoldDB" id="A0A835LNV0"/>
<gene>
    <name evidence="7" type="ORF">IFM89_025925</name>
</gene>
<dbReference type="SUPFAM" id="SSF88659">
    <property type="entry name" value="Sigma3 and sigma4 domains of RNA polymerase sigma factors"/>
    <property type="match status" value="2"/>
</dbReference>
<dbReference type="PROSITE" id="PS00716">
    <property type="entry name" value="SIGMA70_2"/>
    <property type="match status" value="1"/>
</dbReference>
<dbReference type="InterPro" id="IPR007630">
    <property type="entry name" value="RNA_pol_sigma70_r4"/>
</dbReference>
<organism evidence="7 8">
    <name type="scientific">Coptis chinensis</name>
    <dbReference type="NCBI Taxonomy" id="261450"/>
    <lineage>
        <taxon>Eukaryota</taxon>
        <taxon>Viridiplantae</taxon>
        <taxon>Streptophyta</taxon>
        <taxon>Embryophyta</taxon>
        <taxon>Tracheophyta</taxon>
        <taxon>Spermatophyta</taxon>
        <taxon>Magnoliopsida</taxon>
        <taxon>Ranunculales</taxon>
        <taxon>Ranunculaceae</taxon>
        <taxon>Coptidoideae</taxon>
        <taxon>Coptis</taxon>
    </lineage>
</organism>